<dbReference type="GO" id="GO:0005886">
    <property type="term" value="C:plasma membrane"/>
    <property type="evidence" value="ECO:0007669"/>
    <property type="project" value="UniProtKB-SubCell"/>
</dbReference>
<keyword evidence="5 8" id="KW-1133">Transmembrane helix</keyword>
<feature type="transmembrane region" description="Helical" evidence="8">
    <location>
        <begin position="33"/>
        <end position="57"/>
    </location>
</feature>
<dbReference type="InterPro" id="IPR018047">
    <property type="entry name" value="Ammonium_transpt_CS"/>
</dbReference>
<evidence type="ECO:0000256" key="2">
    <source>
        <dbReference type="ARBA" id="ARBA00005887"/>
    </source>
</evidence>
<dbReference type="PANTHER" id="PTHR43029">
    <property type="entry name" value="AMMONIUM TRANSPORTER MEP2"/>
    <property type="match status" value="1"/>
</dbReference>
<dbReference type="Gene3D" id="1.10.3430.10">
    <property type="entry name" value="Ammonium transporter AmtB like domains"/>
    <property type="match status" value="1"/>
</dbReference>
<feature type="transmembrane region" description="Helical" evidence="8">
    <location>
        <begin position="345"/>
        <end position="368"/>
    </location>
</feature>
<evidence type="ECO:0000256" key="3">
    <source>
        <dbReference type="ARBA" id="ARBA00022448"/>
    </source>
</evidence>
<keyword evidence="3 8" id="KW-0813">Transport</keyword>
<feature type="transmembrane region" description="Helical" evidence="8">
    <location>
        <begin position="311"/>
        <end position="333"/>
    </location>
</feature>
<protein>
    <recommendedName>
        <fullName evidence="8">Ammonium transporter</fullName>
    </recommendedName>
</protein>
<feature type="transmembrane region" description="Helical" evidence="8">
    <location>
        <begin position="187"/>
        <end position="207"/>
    </location>
</feature>
<evidence type="ECO:0000256" key="8">
    <source>
        <dbReference type="RuleBase" id="RU362002"/>
    </source>
</evidence>
<organism evidence="11 12">
    <name type="scientific">Diaporthe ampelina</name>
    <dbReference type="NCBI Taxonomy" id="1214573"/>
    <lineage>
        <taxon>Eukaryota</taxon>
        <taxon>Fungi</taxon>
        <taxon>Dikarya</taxon>
        <taxon>Ascomycota</taxon>
        <taxon>Pezizomycotina</taxon>
        <taxon>Sordariomycetes</taxon>
        <taxon>Sordariomycetidae</taxon>
        <taxon>Diaporthales</taxon>
        <taxon>Diaporthaceae</taxon>
        <taxon>Diaporthe</taxon>
    </lineage>
</organism>
<comment type="caution">
    <text evidence="11">The sequence shown here is derived from an EMBL/GenBank/DDBJ whole genome shotgun (WGS) entry which is preliminary data.</text>
</comment>
<feature type="transmembrane region" description="Helical" evidence="8">
    <location>
        <begin position="127"/>
        <end position="145"/>
    </location>
</feature>
<name>A0A0G2FUC1_9PEZI</name>
<dbReference type="InterPro" id="IPR029020">
    <property type="entry name" value="Ammonium/urea_transptr"/>
</dbReference>
<feature type="transmembrane region" description="Helical" evidence="8">
    <location>
        <begin position="154"/>
        <end position="175"/>
    </location>
</feature>
<feature type="compositionally biased region" description="Basic and acidic residues" evidence="9">
    <location>
        <begin position="473"/>
        <end position="488"/>
    </location>
</feature>
<dbReference type="EMBL" id="LCUC01000068">
    <property type="protein sequence ID" value="KKY37767.1"/>
    <property type="molecule type" value="Genomic_DNA"/>
</dbReference>
<dbReference type="GO" id="GO:0008519">
    <property type="term" value="F:ammonium channel activity"/>
    <property type="evidence" value="ECO:0007669"/>
    <property type="project" value="InterPro"/>
</dbReference>
<feature type="domain" description="Ammonium transporter AmtB-like" evidence="10">
    <location>
        <begin position="36"/>
        <end position="434"/>
    </location>
</feature>
<keyword evidence="7 8" id="KW-0924">Ammonia transport</keyword>
<evidence type="ECO:0000313" key="11">
    <source>
        <dbReference type="EMBL" id="KKY37767.1"/>
    </source>
</evidence>
<dbReference type="PANTHER" id="PTHR43029:SF15">
    <property type="entry name" value="AMMONIUM TRANSPORTER"/>
    <property type="match status" value="1"/>
</dbReference>
<keyword evidence="4 8" id="KW-0812">Transmembrane</keyword>
<feature type="transmembrane region" description="Helical" evidence="8">
    <location>
        <begin position="228"/>
        <end position="249"/>
    </location>
</feature>
<evidence type="ECO:0000256" key="6">
    <source>
        <dbReference type="ARBA" id="ARBA00023136"/>
    </source>
</evidence>
<dbReference type="STRING" id="1214573.A0A0G2FUC1"/>
<keyword evidence="6 8" id="KW-0472">Membrane</keyword>
<dbReference type="InterPro" id="IPR001905">
    <property type="entry name" value="Ammonium_transpt"/>
</dbReference>
<dbReference type="AlphaFoldDB" id="A0A0G2FUC1"/>
<dbReference type="PROSITE" id="PS01219">
    <property type="entry name" value="AMMONIUM_TRANSP"/>
    <property type="match status" value="1"/>
</dbReference>
<feature type="transmembrane region" description="Helical" evidence="8">
    <location>
        <begin position="255"/>
        <end position="276"/>
    </location>
</feature>
<feature type="transmembrane region" description="Helical" evidence="8">
    <location>
        <begin position="64"/>
        <end position="84"/>
    </location>
</feature>
<evidence type="ECO:0000256" key="5">
    <source>
        <dbReference type="ARBA" id="ARBA00022989"/>
    </source>
</evidence>
<dbReference type="FunFam" id="1.10.3430.10:FF:000003">
    <property type="entry name" value="Ammonium transporter"/>
    <property type="match status" value="1"/>
</dbReference>
<dbReference type="OrthoDB" id="534912at2759"/>
<dbReference type="Pfam" id="PF00909">
    <property type="entry name" value="Ammonium_transp"/>
    <property type="match status" value="1"/>
</dbReference>
<proteinExistence type="inferred from homology"/>
<keyword evidence="12" id="KW-1185">Reference proteome</keyword>
<evidence type="ECO:0000256" key="1">
    <source>
        <dbReference type="ARBA" id="ARBA00004141"/>
    </source>
</evidence>
<sequence>MSEAPSYNESMPTGGNPLEMDVNAQYAGFEYNYTYIIFCAFIVWLIIPGIGLLYGGLARRKSALALLFQSLMVGAVTTFQWMFWGFSLAYSRTAGPFIGDLANFGLRDVVAAPSIGNPTIPDIAFCLYQLLFCACTVQVVVGGAFERGRIIPSLVFGFFWATIVYCPIACWTWNPNGWLYNLPSLDFAGGGPVHIASGWAALAYALALGKRKTSLDDKSHGKPHNTTLVFLGTVFIWFGWFGFNGGSALNASVRAMYAAFNTNTAASTGAIGWVMVDYIRHKRRFSVVGACEGAIAGLVGITPAAGYVSVWLAAVIGFLTAVICSLMSDLNVWLHIDEGMDVFKLHGIGGMCGSFFTGIFATASVSALDGATVASGGIDGNGIQIGKQFAEICAISAYSFVVSFALLMIMKYIPGLHLRVSDEAEERGLDLDQFFDEQIGDWSYLDMVQKHQDTTILGQVARGSDSSSTREGVTVERKGVTGDEAKAA</sequence>
<feature type="transmembrane region" description="Helical" evidence="8">
    <location>
        <begin position="388"/>
        <end position="409"/>
    </location>
</feature>
<comment type="subcellular location">
    <subcellularLocation>
        <location evidence="8">Cell membrane</location>
        <topology evidence="8">Multi-pass membrane protein</topology>
    </subcellularLocation>
    <subcellularLocation>
        <location evidence="1">Membrane</location>
        <topology evidence="1">Multi-pass membrane protein</topology>
    </subcellularLocation>
</comment>
<comment type="similarity">
    <text evidence="2 8">Belongs to the ammonia transporter channel (TC 1.A.11.2) family.</text>
</comment>
<accession>A0A0G2FUC1</accession>
<dbReference type="InterPro" id="IPR024041">
    <property type="entry name" value="NH4_transpt_AmtB-like_dom"/>
</dbReference>
<dbReference type="SUPFAM" id="SSF111352">
    <property type="entry name" value="Ammonium transporter"/>
    <property type="match status" value="1"/>
</dbReference>
<evidence type="ECO:0000256" key="9">
    <source>
        <dbReference type="SAM" id="MobiDB-lite"/>
    </source>
</evidence>
<evidence type="ECO:0000313" key="12">
    <source>
        <dbReference type="Proteomes" id="UP000034680"/>
    </source>
</evidence>
<dbReference type="NCBIfam" id="TIGR00836">
    <property type="entry name" value="amt"/>
    <property type="match status" value="1"/>
</dbReference>
<feature type="region of interest" description="Disordered" evidence="9">
    <location>
        <begin position="461"/>
        <end position="488"/>
    </location>
</feature>
<gene>
    <name evidence="11" type="ORF">UCDDA912_g02202</name>
</gene>
<feature type="transmembrane region" description="Helical" evidence="8">
    <location>
        <begin position="285"/>
        <end position="305"/>
    </location>
</feature>
<evidence type="ECO:0000259" key="10">
    <source>
        <dbReference type="Pfam" id="PF00909"/>
    </source>
</evidence>
<reference evidence="11 12" key="1">
    <citation type="submission" date="2015-05" db="EMBL/GenBank/DDBJ databases">
        <title>Distinctive expansion of gene families associated with plant cell wall degradation and secondary metabolism in the genomes of grapevine trunk pathogens.</title>
        <authorList>
            <person name="Lawrence D.P."/>
            <person name="Travadon R."/>
            <person name="Rolshausen P.E."/>
            <person name="Baumgartner K."/>
        </authorList>
    </citation>
    <scope>NUCLEOTIDE SEQUENCE [LARGE SCALE GENOMIC DNA]</scope>
    <source>
        <strain evidence="11">DA912</strain>
    </source>
</reference>
<evidence type="ECO:0000256" key="4">
    <source>
        <dbReference type="ARBA" id="ARBA00022692"/>
    </source>
</evidence>
<reference evidence="11 12" key="2">
    <citation type="submission" date="2015-05" db="EMBL/GenBank/DDBJ databases">
        <authorList>
            <person name="Morales-Cruz A."/>
            <person name="Amrine K.C."/>
            <person name="Cantu D."/>
        </authorList>
    </citation>
    <scope>NUCLEOTIDE SEQUENCE [LARGE SCALE GENOMIC DNA]</scope>
    <source>
        <strain evidence="11">DA912</strain>
    </source>
</reference>
<evidence type="ECO:0000256" key="7">
    <source>
        <dbReference type="ARBA" id="ARBA00023177"/>
    </source>
</evidence>
<dbReference type="Proteomes" id="UP000034680">
    <property type="component" value="Unassembled WGS sequence"/>
</dbReference>